<evidence type="ECO:0000256" key="1">
    <source>
        <dbReference type="SAM" id="MobiDB-lite"/>
    </source>
</evidence>
<evidence type="ECO:0000313" key="2">
    <source>
        <dbReference type="EMBL" id="KAK4775947.1"/>
    </source>
</evidence>
<comment type="caution">
    <text evidence="2">The sequence shown here is derived from an EMBL/GenBank/DDBJ whole genome shotgun (WGS) entry which is preliminary data.</text>
</comment>
<name>A0AAN7KYK3_9MYRT</name>
<dbReference type="PANTHER" id="PTHR35119:SF1">
    <property type="entry name" value="PROTEIN POLYCHOME"/>
    <property type="match status" value="1"/>
</dbReference>
<sequence length="248" mass="27596">MPESRDRLVRSIDVDAAFVGRRSAILGAPSDAAEHPYWQRTQVDTTGRDADWSTGEIGTSAYRTTGTDVSRGRNFSGSPLDGKENMPMTHSDGRGRAVRRPTNSVLPSWYPRGPLADITPIFKALQRKRAHMGEVEGHEVGTPRHIDPSLLQSGHPFERRASIATPSPSVMKKRCPLSVGKVPRILFLVANKLCANDSSVFLTPQKRLLDHIDTVEEEVMEELRKLKGTPSARKAQREKRIRTLLSVR</sequence>
<reference evidence="2 3" key="1">
    <citation type="journal article" date="2023" name="Hortic Res">
        <title>Pangenome of water caltrop reveals structural variations and asymmetric subgenome divergence after allopolyploidization.</title>
        <authorList>
            <person name="Zhang X."/>
            <person name="Chen Y."/>
            <person name="Wang L."/>
            <person name="Yuan Y."/>
            <person name="Fang M."/>
            <person name="Shi L."/>
            <person name="Lu R."/>
            <person name="Comes H.P."/>
            <person name="Ma Y."/>
            <person name="Chen Y."/>
            <person name="Huang G."/>
            <person name="Zhou Y."/>
            <person name="Zheng Z."/>
            <person name="Qiu Y."/>
        </authorList>
    </citation>
    <scope>NUCLEOTIDE SEQUENCE [LARGE SCALE GENOMIC DNA]</scope>
    <source>
        <tissue evidence="2">Roots</tissue>
    </source>
</reference>
<proteinExistence type="predicted"/>
<dbReference type="Proteomes" id="UP001345219">
    <property type="component" value="Chromosome 18"/>
</dbReference>
<gene>
    <name evidence="2" type="ORF">SAY87_023908</name>
</gene>
<dbReference type="GO" id="GO:0051783">
    <property type="term" value="P:regulation of nuclear division"/>
    <property type="evidence" value="ECO:0007669"/>
    <property type="project" value="InterPro"/>
</dbReference>
<dbReference type="AlphaFoldDB" id="A0AAN7KYK3"/>
<organism evidence="2 3">
    <name type="scientific">Trapa incisa</name>
    <dbReference type="NCBI Taxonomy" id="236973"/>
    <lineage>
        <taxon>Eukaryota</taxon>
        <taxon>Viridiplantae</taxon>
        <taxon>Streptophyta</taxon>
        <taxon>Embryophyta</taxon>
        <taxon>Tracheophyta</taxon>
        <taxon>Spermatophyta</taxon>
        <taxon>Magnoliopsida</taxon>
        <taxon>eudicotyledons</taxon>
        <taxon>Gunneridae</taxon>
        <taxon>Pentapetalae</taxon>
        <taxon>rosids</taxon>
        <taxon>malvids</taxon>
        <taxon>Myrtales</taxon>
        <taxon>Lythraceae</taxon>
        <taxon>Trapa</taxon>
    </lineage>
</organism>
<feature type="compositionally biased region" description="Polar residues" evidence="1">
    <location>
        <begin position="61"/>
        <end position="77"/>
    </location>
</feature>
<feature type="region of interest" description="Disordered" evidence="1">
    <location>
        <begin position="48"/>
        <end position="100"/>
    </location>
</feature>
<dbReference type="GO" id="GO:0005634">
    <property type="term" value="C:nucleus"/>
    <property type="evidence" value="ECO:0007669"/>
    <property type="project" value="InterPro"/>
</dbReference>
<keyword evidence="3" id="KW-1185">Reference proteome</keyword>
<dbReference type="EMBL" id="JAXIOK010000003">
    <property type="protein sequence ID" value="KAK4775947.1"/>
    <property type="molecule type" value="Genomic_DNA"/>
</dbReference>
<dbReference type="PANTHER" id="PTHR35119">
    <property type="entry name" value="PROTEIN POLYCHOME"/>
    <property type="match status" value="1"/>
</dbReference>
<dbReference type="InterPro" id="IPR034590">
    <property type="entry name" value="POLYCHOME/GIG1"/>
</dbReference>
<protein>
    <submittedName>
        <fullName evidence="2">Uncharacterized protein</fullName>
    </submittedName>
</protein>
<evidence type="ECO:0000313" key="3">
    <source>
        <dbReference type="Proteomes" id="UP001345219"/>
    </source>
</evidence>
<accession>A0AAN7KYK3</accession>